<keyword evidence="11 12" id="KW-0804">Transcription</keyword>
<dbReference type="GeneID" id="98392923"/>
<dbReference type="Pfam" id="PF01807">
    <property type="entry name" value="Zn_ribbon_DnaG"/>
    <property type="match status" value="1"/>
</dbReference>
<dbReference type="CDD" id="cd03364">
    <property type="entry name" value="TOPRIM_DnaG_primases"/>
    <property type="match status" value="1"/>
</dbReference>
<dbReference type="GO" id="GO:0000428">
    <property type="term" value="C:DNA-directed RNA polymerase complex"/>
    <property type="evidence" value="ECO:0007669"/>
    <property type="project" value="UniProtKB-KW"/>
</dbReference>
<dbReference type="SUPFAM" id="SSF57783">
    <property type="entry name" value="Zinc beta-ribbon"/>
    <property type="match status" value="1"/>
</dbReference>
<dbReference type="Pfam" id="PF13155">
    <property type="entry name" value="Toprim_2"/>
    <property type="match status" value="1"/>
</dbReference>
<dbReference type="InterPro" id="IPR034151">
    <property type="entry name" value="TOPRIM_DnaG_bac"/>
</dbReference>
<dbReference type="NCBIfam" id="TIGR01391">
    <property type="entry name" value="dnaG"/>
    <property type="match status" value="1"/>
</dbReference>
<dbReference type="InterPro" id="IPR002694">
    <property type="entry name" value="Znf_CHC2"/>
</dbReference>
<keyword evidence="2 12" id="KW-0639">Primosome</keyword>
<keyword evidence="3 12" id="KW-0808">Transferase</keyword>
<dbReference type="SMART" id="SM00400">
    <property type="entry name" value="ZnF_CHCC"/>
    <property type="match status" value="1"/>
</dbReference>
<comment type="domain">
    <text evidence="12">Contains an N-terminal zinc-binding domain, a central core domain that contains the primase activity, and a C-terminal DnaB-binding domain.</text>
</comment>
<keyword evidence="1 12" id="KW-0240">DNA-directed RNA polymerase</keyword>
<keyword evidence="5 12" id="KW-0235">DNA replication</keyword>
<dbReference type="HAMAP" id="MF_00974">
    <property type="entry name" value="DNA_primase_DnaG"/>
    <property type="match status" value="1"/>
</dbReference>
<dbReference type="OrthoDB" id="9803773at2"/>
<evidence type="ECO:0000256" key="3">
    <source>
        <dbReference type="ARBA" id="ARBA00022679"/>
    </source>
</evidence>
<gene>
    <name evidence="12" type="primary">dnaG</name>
    <name evidence="16" type="ORF">C0J00_03220</name>
</gene>
<dbReference type="RefSeq" id="WP_104967536.1">
    <property type="nucleotide sequence ID" value="NZ_CP025536.1"/>
</dbReference>
<dbReference type="GO" id="GO:0003677">
    <property type="term" value="F:DNA binding"/>
    <property type="evidence" value="ECO:0007669"/>
    <property type="project" value="UniProtKB-KW"/>
</dbReference>
<dbReference type="GO" id="GO:0003899">
    <property type="term" value="F:DNA-directed RNA polymerase activity"/>
    <property type="evidence" value="ECO:0007669"/>
    <property type="project" value="UniProtKB-UniRule"/>
</dbReference>
<dbReference type="PANTHER" id="PTHR30313">
    <property type="entry name" value="DNA PRIMASE"/>
    <property type="match status" value="1"/>
</dbReference>
<dbReference type="GO" id="GO:1990077">
    <property type="term" value="C:primosome complex"/>
    <property type="evidence" value="ECO:0007669"/>
    <property type="project" value="UniProtKB-KW"/>
</dbReference>
<dbReference type="GO" id="GO:0006269">
    <property type="term" value="P:DNA replication, synthesis of primer"/>
    <property type="evidence" value="ECO:0007669"/>
    <property type="project" value="UniProtKB-UniRule"/>
</dbReference>
<sequence>MILDKETIAQIKQETNIVDVIGEVVALSKAGHNHLGLCPFHKEKTPSFNVIEDKQFYHCFGCGKSGDVFKFLEDYRQIPFKEAASILAERLGMSVQVTQTNYHQPKHPHEKLFQINADANKFFQAVLMTTKQGEVARQYLYERGLTDELIKHFQIGLSPEEPDYLFKSLSNKYDEETILASGLFNLSEESNRIYDAFQNRIMFALTNDQGKVIGFSGRIWTEQAKESHQAKYKNTRSTPIFNKSYEFYHLDQAKPVIVKKREVYLMEGFMDVIAAYKAGIVNAVASMGTALTQEHVNHLSQFTKKVVLTYDGDAAGQNAIAKSLDILAPFTVDVVKMPQGMDPDEYLKATSAGELAYLLEKSRISQVEFWMYHLLPENSDNLQSQIAYVEQIADIIAKEPSITAQNTYISKVAELLPDFDYHQVEQSVNNRRLSIRQDAVQTQVAEPVYIDMPIVKQVTALRKTENHLFHRMLFHPVILNDFKLRDDFQFHTPELIELYQLLLANGDITSFELSGESEAVQQAYYQVLEEQLPEEVGDNEILDLERHRQRLLAQNDMRKQSQLIKDTSNQGDQESALAALEALIAQKRNIE</sequence>
<dbReference type="InterPro" id="IPR016136">
    <property type="entry name" value="DNA_helicase_N/primase_C"/>
</dbReference>
<dbReference type="InterPro" id="IPR013264">
    <property type="entry name" value="DNAG_N"/>
</dbReference>
<dbReference type="FunFam" id="3.90.580.10:FF:000001">
    <property type="entry name" value="DNA primase"/>
    <property type="match status" value="1"/>
</dbReference>
<protein>
    <recommendedName>
        <fullName evidence="12 13">DNA primase</fullName>
        <ecNumber evidence="12">2.7.7.101</ecNumber>
    </recommendedName>
</protein>
<comment type="subunit">
    <text evidence="12">Monomer. Interacts with DnaB.</text>
</comment>
<keyword evidence="6 12" id="KW-0479">Metal-binding</keyword>
<dbReference type="Gene3D" id="3.40.1360.10">
    <property type="match status" value="1"/>
</dbReference>
<evidence type="ECO:0000256" key="11">
    <source>
        <dbReference type="ARBA" id="ARBA00023163"/>
    </source>
</evidence>
<dbReference type="PIRSF" id="PIRSF002811">
    <property type="entry name" value="DnaG"/>
    <property type="match status" value="1"/>
</dbReference>
<comment type="cofactor">
    <cofactor evidence="12 13 14">
        <name>Zn(2+)</name>
        <dbReference type="ChEBI" id="CHEBI:29105"/>
    </cofactor>
    <text evidence="12 13 14">Binds 1 zinc ion per monomer.</text>
</comment>
<reference evidence="16 17" key="1">
    <citation type="submission" date="2017-12" db="EMBL/GenBank/DDBJ databases">
        <authorList>
            <person name="Hurst M.R.H."/>
        </authorList>
    </citation>
    <scope>NUCLEOTIDE SEQUENCE [LARGE SCALE GENOMIC DNA]</scope>
    <source>
        <strain evidence="16 17">TH11417</strain>
    </source>
</reference>
<evidence type="ECO:0000256" key="6">
    <source>
        <dbReference type="ARBA" id="ARBA00022723"/>
    </source>
</evidence>
<keyword evidence="4 12" id="KW-0548">Nucleotidyltransferase</keyword>
<keyword evidence="9" id="KW-0460">Magnesium</keyword>
<dbReference type="Pfam" id="PF08275">
    <property type="entry name" value="DNAG_N"/>
    <property type="match status" value="1"/>
</dbReference>
<reference evidence="16 17" key="2">
    <citation type="submission" date="2018-02" db="EMBL/GenBank/DDBJ databases">
        <title>Whole genome sequencing analysis of Streptococcus pluranimalium isolated from cattle infected mastitis in China.</title>
        <authorList>
            <person name="Zhang J.-R."/>
            <person name="Hu G.-Z."/>
        </authorList>
    </citation>
    <scope>NUCLEOTIDE SEQUENCE [LARGE SCALE GENOMIC DNA]</scope>
    <source>
        <strain evidence="16 17">TH11417</strain>
    </source>
</reference>
<evidence type="ECO:0000256" key="13">
    <source>
        <dbReference type="PIRNR" id="PIRNR002811"/>
    </source>
</evidence>
<keyword evidence="8 12" id="KW-0862">Zinc</keyword>
<evidence type="ECO:0000256" key="12">
    <source>
        <dbReference type="HAMAP-Rule" id="MF_00974"/>
    </source>
</evidence>
<dbReference type="Gene3D" id="3.90.580.10">
    <property type="entry name" value="Zinc finger, CHC2-type domain"/>
    <property type="match status" value="1"/>
</dbReference>
<dbReference type="InterPro" id="IPR030846">
    <property type="entry name" value="DnaG_bac"/>
</dbReference>
<dbReference type="SUPFAM" id="SSF56731">
    <property type="entry name" value="DNA primase core"/>
    <property type="match status" value="1"/>
</dbReference>
<evidence type="ECO:0000256" key="2">
    <source>
        <dbReference type="ARBA" id="ARBA00022515"/>
    </source>
</evidence>
<dbReference type="InterPro" id="IPR006171">
    <property type="entry name" value="TOPRIM_dom"/>
</dbReference>
<keyword evidence="17" id="KW-1185">Reference proteome</keyword>
<evidence type="ECO:0000313" key="17">
    <source>
        <dbReference type="Proteomes" id="UP000238956"/>
    </source>
</evidence>
<dbReference type="EC" id="2.7.7.101" evidence="12"/>
<dbReference type="GO" id="GO:0008270">
    <property type="term" value="F:zinc ion binding"/>
    <property type="evidence" value="ECO:0007669"/>
    <property type="project" value="UniProtKB-UniRule"/>
</dbReference>
<name>A0A2L0D3Q9_9STRE</name>
<dbReference type="PROSITE" id="PS50880">
    <property type="entry name" value="TOPRIM"/>
    <property type="match status" value="1"/>
</dbReference>
<accession>A0A2L0D3Q9</accession>
<dbReference type="Gene3D" id="1.10.860.10">
    <property type="entry name" value="DNAb Helicase, Chain A"/>
    <property type="match status" value="1"/>
</dbReference>
<feature type="zinc finger region" description="CHC2-type" evidence="12 14">
    <location>
        <begin position="38"/>
        <end position="62"/>
    </location>
</feature>
<dbReference type="SMART" id="SM00493">
    <property type="entry name" value="TOPRIM"/>
    <property type="match status" value="1"/>
</dbReference>
<dbReference type="AlphaFoldDB" id="A0A2L0D3Q9"/>
<dbReference type="InterPro" id="IPR006295">
    <property type="entry name" value="DNA_primase_DnaG"/>
</dbReference>
<comment type="function">
    <text evidence="12 13">RNA polymerase that catalyzes the synthesis of short RNA molecules used as primers for DNA polymerase during DNA replication.</text>
</comment>
<comment type="similarity">
    <text evidence="12 13">Belongs to the DnaG primase family.</text>
</comment>
<evidence type="ECO:0000256" key="4">
    <source>
        <dbReference type="ARBA" id="ARBA00022695"/>
    </source>
</evidence>
<dbReference type="InterPro" id="IPR050219">
    <property type="entry name" value="DnaG_primase"/>
</dbReference>
<proteinExistence type="inferred from homology"/>
<dbReference type="EMBL" id="CP025536">
    <property type="protein sequence ID" value="AUW96201.1"/>
    <property type="molecule type" value="Genomic_DNA"/>
</dbReference>
<evidence type="ECO:0000313" key="16">
    <source>
        <dbReference type="EMBL" id="AUW96201.1"/>
    </source>
</evidence>
<dbReference type="KEGG" id="splr:C0J00_03220"/>
<evidence type="ECO:0000256" key="7">
    <source>
        <dbReference type="ARBA" id="ARBA00022771"/>
    </source>
</evidence>
<evidence type="ECO:0000256" key="1">
    <source>
        <dbReference type="ARBA" id="ARBA00022478"/>
    </source>
</evidence>
<comment type="catalytic activity">
    <reaction evidence="12">
        <text>ssDNA + n NTP = ssDNA/pppN(pN)n-1 hybrid + (n-1) diphosphate.</text>
        <dbReference type="EC" id="2.7.7.101"/>
    </reaction>
</comment>
<evidence type="ECO:0000256" key="5">
    <source>
        <dbReference type="ARBA" id="ARBA00022705"/>
    </source>
</evidence>
<dbReference type="InterPro" id="IPR036977">
    <property type="entry name" value="DNA_primase_Znf_CHC2"/>
</dbReference>
<evidence type="ECO:0000259" key="15">
    <source>
        <dbReference type="PROSITE" id="PS50880"/>
    </source>
</evidence>
<dbReference type="GO" id="GO:0005737">
    <property type="term" value="C:cytoplasm"/>
    <property type="evidence" value="ECO:0007669"/>
    <property type="project" value="TreeGrafter"/>
</dbReference>
<organism evidence="16 17">
    <name type="scientific">Streptococcus pluranimalium</name>
    <dbReference type="NCBI Taxonomy" id="82348"/>
    <lineage>
        <taxon>Bacteria</taxon>
        <taxon>Bacillati</taxon>
        <taxon>Bacillota</taxon>
        <taxon>Bacilli</taxon>
        <taxon>Lactobacillales</taxon>
        <taxon>Streptococcaceae</taxon>
        <taxon>Streptococcus</taxon>
    </lineage>
</organism>
<feature type="domain" description="Toprim" evidence="15">
    <location>
        <begin position="261"/>
        <end position="342"/>
    </location>
</feature>
<evidence type="ECO:0000256" key="14">
    <source>
        <dbReference type="PIRSR" id="PIRSR002811-1"/>
    </source>
</evidence>
<keyword evidence="7 12" id="KW-0863">Zinc-finger</keyword>
<dbReference type="Proteomes" id="UP000238956">
    <property type="component" value="Chromosome"/>
</dbReference>
<evidence type="ECO:0000256" key="8">
    <source>
        <dbReference type="ARBA" id="ARBA00022833"/>
    </source>
</evidence>
<evidence type="ECO:0000256" key="9">
    <source>
        <dbReference type="ARBA" id="ARBA00022842"/>
    </source>
</evidence>
<evidence type="ECO:0000256" key="10">
    <source>
        <dbReference type="ARBA" id="ARBA00023125"/>
    </source>
</evidence>
<keyword evidence="10 12" id="KW-0238">DNA-binding</keyword>
<dbReference type="PANTHER" id="PTHR30313:SF2">
    <property type="entry name" value="DNA PRIMASE"/>
    <property type="match status" value="1"/>
</dbReference>
<dbReference type="InterPro" id="IPR037068">
    <property type="entry name" value="DNA_primase_core_N_sf"/>
</dbReference>
<dbReference type="Gene3D" id="3.90.980.10">
    <property type="entry name" value="DNA primase, catalytic core, N-terminal domain"/>
    <property type="match status" value="1"/>
</dbReference>